<evidence type="ECO:0000313" key="1">
    <source>
        <dbReference type="EMBL" id="CNW79837.1"/>
    </source>
</evidence>
<dbReference type="EMBL" id="CQQC01002403">
    <property type="protein sequence ID" value="CNW79837.1"/>
    <property type="molecule type" value="Genomic_DNA"/>
</dbReference>
<name>A0A655FXV6_MYCTX</name>
<sequence>MADRIVARAGGNSDATAEIAAALAARQADWDTGHRIDTAGPRERSVGQAYHIWRSAI</sequence>
<proteinExistence type="predicted"/>
<evidence type="ECO:0000313" key="2">
    <source>
        <dbReference type="Proteomes" id="UP000039217"/>
    </source>
</evidence>
<accession>A0A655FXV6</accession>
<dbReference type="AlphaFoldDB" id="A0A655FXV6"/>
<reference evidence="1 2" key="1">
    <citation type="submission" date="2015-03" db="EMBL/GenBank/DDBJ databases">
        <authorList>
            <consortium name="Pathogen Informatics"/>
        </authorList>
    </citation>
    <scope>NUCLEOTIDE SEQUENCE [LARGE SCALE GENOMIC DNA]</scope>
    <source>
        <strain evidence="1 2">D00501624</strain>
    </source>
</reference>
<protein>
    <submittedName>
        <fullName evidence="1">Uncharacterized protein</fullName>
    </submittedName>
</protein>
<dbReference type="Proteomes" id="UP000039217">
    <property type="component" value="Unassembled WGS sequence"/>
</dbReference>
<organism evidence="1 2">
    <name type="scientific">Mycobacterium tuberculosis</name>
    <dbReference type="NCBI Taxonomy" id="1773"/>
    <lineage>
        <taxon>Bacteria</taxon>
        <taxon>Bacillati</taxon>
        <taxon>Actinomycetota</taxon>
        <taxon>Actinomycetes</taxon>
        <taxon>Mycobacteriales</taxon>
        <taxon>Mycobacteriaceae</taxon>
        <taxon>Mycobacterium</taxon>
        <taxon>Mycobacterium tuberculosis complex</taxon>
    </lineage>
</organism>
<gene>
    <name evidence="1" type="ORF">ERS007661_04279</name>
</gene>